<evidence type="ECO:0000313" key="4">
    <source>
        <dbReference type="Proteomes" id="UP000596660"/>
    </source>
</evidence>
<proteinExistence type="predicted"/>
<dbReference type="Proteomes" id="UP000596660">
    <property type="component" value="Unplaced"/>
</dbReference>
<dbReference type="SUPFAM" id="SSF81383">
    <property type="entry name" value="F-box domain"/>
    <property type="match status" value="1"/>
</dbReference>
<organism evidence="3 4">
    <name type="scientific">Chenopodium quinoa</name>
    <name type="common">Quinoa</name>
    <dbReference type="NCBI Taxonomy" id="63459"/>
    <lineage>
        <taxon>Eukaryota</taxon>
        <taxon>Viridiplantae</taxon>
        <taxon>Streptophyta</taxon>
        <taxon>Embryophyta</taxon>
        <taxon>Tracheophyta</taxon>
        <taxon>Spermatophyta</taxon>
        <taxon>Magnoliopsida</taxon>
        <taxon>eudicotyledons</taxon>
        <taxon>Gunneridae</taxon>
        <taxon>Pentapetalae</taxon>
        <taxon>Caryophyllales</taxon>
        <taxon>Chenopodiaceae</taxon>
        <taxon>Chenopodioideae</taxon>
        <taxon>Atripliceae</taxon>
        <taxon>Chenopodium</taxon>
    </lineage>
</organism>
<dbReference type="PANTHER" id="PTHR31672:SF13">
    <property type="entry name" value="F-BOX PROTEIN CPR30-LIKE"/>
    <property type="match status" value="1"/>
</dbReference>
<accession>A0A803LMY0</accession>
<reference evidence="3" key="2">
    <citation type="submission" date="2021-03" db="UniProtKB">
        <authorList>
            <consortium name="EnsemblPlants"/>
        </authorList>
    </citation>
    <scope>IDENTIFICATION</scope>
</reference>
<dbReference type="InterPro" id="IPR050796">
    <property type="entry name" value="SCF_F-box_component"/>
</dbReference>
<dbReference type="Gramene" id="AUR62016309-RA">
    <property type="protein sequence ID" value="AUR62016309-RA:cds"/>
    <property type="gene ID" value="AUR62016309"/>
</dbReference>
<feature type="domain" description="F-box" evidence="1">
    <location>
        <begin position="19"/>
        <end position="58"/>
    </location>
</feature>
<dbReference type="PANTHER" id="PTHR31672">
    <property type="entry name" value="BNACNNG10540D PROTEIN"/>
    <property type="match status" value="1"/>
</dbReference>
<evidence type="ECO:0000259" key="1">
    <source>
        <dbReference type="Pfam" id="PF00646"/>
    </source>
</evidence>
<evidence type="ECO:0008006" key="5">
    <source>
        <dbReference type="Google" id="ProtNLM"/>
    </source>
</evidence>
<evidence type="ECO:0000259" key="2">
    <source>
        <dbReference type="Pfam" id="PF07734"/>
    </source>
</evidence>
<reference evidence="3" key="1">
    <citation type="journal article" date="2017" name="Nature">
        <title>The genome of Chenopodium quinoa.</title>
        <authorList>
            <person name="Jarvis D.E."/>
            <person name="Ho Y.S."/>
            <person name="Lightfoot D.J."/>
            <person name="Schmoeckel S.M."/>
            <person name="Li B."/>
            <person name="Borm T.J.A."/>
            <person name="Ohyanagi H."/>
            <person name="Mineta K."/>
            <person name="Michell C.T."/>
            <person name="Saber N."/>
            <person name="Kharbatia N.M."/>
            <person name="Rupper R.R."/>
            <person name="Sharp A.R."/>
            <person name="Dally N."/>
            <person name="Boughton B.A."/>
            <person name="Woo Y.H."/>
            <person name="Gao G."/>
            <person name="Schijlen E.G.W.M."/>
            <person name="Guo X."/>
            <person name="Momin A.A."/>
            <person name="Negrao S."/>
            <person name="Al-Babili S."/>
            <person name="Gehring C."/>
            <person name="Roessner U."/>
            <person name="Jung C."/>
            <person name="Murphy K."/>
            <person name="Arold S.T."/>
            <person name="Gojobori T."/>
            <person name="van der Linden C.G."/>
            <person name="van Loo E.N."/>
            <person name="Jellen E.N."/>
            <person name="Maughan P.J."/>
            <person name="Tester M."/>
        </authorList>
    </citation>
    <scope>NUCLEOTIDE SEQUENCE [LARGE SCALE GENOMIC DNA]</scope>
    <source>
        <strain evidence="3">cv. PI 614886</strain>
    </source>
</reference>
<evidence type="ECO:0000313" key="3">
    <source>
        <dbReference type="EnsemblPlants" id="AUR62016309-RA:cds"/>
    </source>
</evidence>
<dbReference type="InterPro" id="IPR036047">
    <property type="entry name" value="F-box-like_dom_sf"/>
</dbReference>
<dbReference type="NCBIfam" id="TIGR01640">
    <property type="entry name" value="F_box_assoc_1"/>
    <property type="match status" value="1"/>
</dbReference>
<protein>
    <recommendedName>
        <fullName evidence="5">F-box domain-containing protein</fullName>
    </recommendedName>
</protein>
<dbReference type="Pfam" id="PF00646">
    <property type="entry name" value="F-box"/>
    <property type="match status" value="1"/>
</dbReference>
<sequence length="372" mass="43492">MTNTSSPKKLVFESTHRTLPDHLIQENILIRLEVKPLIRLKSVSKGWFSMISSTKFTKDHFKLWYPSNDRTLIVQDDRDTVNEDKYYLSLDENYNLNEFVELRNKYPAFKFNPQSTCVVGSCNGLLCLYDENIMRMYVWNPVTNQVRNTYGPVLCKWDSYEMRCAGFGYVSSIDDYKIGCLIFYRETLFIFVYSLKAGFWTQRPKRNWYRELMLEYLNETPAFVGDTIYWFPARIENERNQIIGLDLVEEDMVIIPLAINFAGDFANVRLFRTQGRLTTCAIIEDNVGKKFCHVRSLTEHRDKGDAMSWAISGDSDLAMSYMGKNFVYLFDTGKFLVNKISHQSQQLMLHEFSKGPSLAILRVSFHLFDMVD</sequence>
<feature type="domain" description="F-box associated beta-propeller type 1" evidence="2">
    <location>
        <begin position="96"/>
        <end position="263"/>
    </location>
</feature>
<dbReference type="Pfam" id="PF07734">
    <property type="entry name" value="FBA_1"/>
    <property type="match status" value="1"/>
</dbReference>
<dbReference type="InterPro" id="IPR001810">
    <property type="entry name" value="F-box_dom"/>
</dbReference>
<dbReference type="EnsemblPlants" id="AUR62016309-RA">
    <property type="protein sequence ID" value="AUR62016309-RA:cds"/>
    <property type="gene ID" value="AUR62016309"/>
</dbReference>
<dbReference type="AlphaFoldDB" id="A0A803LMY0"/>
<keyword evidence="4" id="KW-1185">Reference proteome</keyword>
<dbReference type="InterPro" id="IPR006527">
    <property type="entry name" value="F-box-assoc_dom_typ1"/>
</dbReference>
<name>A0A803LMY0_CHEQI</name>
<dbReference type="InterPro" id="IPR017451">
    <property type="entry name" value="F-box-assoc_interact_dom"/>
</dbReference>
<gene>
    <name evidence="3" type="primary">LOC110703074</name>
</gene>